<name>A0A4Y7RY03_COPMI</name>
<gene>
    <name evidence="2" type="ORF">FA13DRAFT_943936</name>
</gene>
<proteinExistence type="predicted"/>
<organism evidence="2 3">
    <name type="scientific">Coprinellus micaceus</name>
    <name type="common">Glistening ink-cap mushroom</name>
    <name type="synonym">Coprinus micaceus</name>
    <dbReference type="NCBI Taxonomy" id="71717"/>
    <lineage>
        <taxon>Eukaryota</taxon>
        <taxon>Fungi</taxon>
        <taxon>Dikarya</taxon>
        <taxon>Basidiomycota</taxon>
        <taxon>Agaricomycotina</taxon>
        <taxon>Agaricomycetes</taxon>
        <taxon>Agaricomycetidae</taxon>
        <taxon>Agaricales</taxon>
        <taxon>Agaricineae</taxon>
        <taxon>Psathyrellaceae</taxon>
        <taxon>Coprinellus</taxon>
    </lineage>
</organism>
<dbReference type="AlphaFoldDB" id="A0A4Y7RY03"/>
<evidence type="ECO:0000313" key="2">
    <source>
        <dbReference type="EMBL" id="TEB13888.1"/>
    </source>
</evidence>
<evidence type="ECO:0000256" key="1">
    <source>
        <dbReference type="SAM" id="MobiDB-lite"/>
    </source>
</evidence>
<sequence length="68" mass="7433">MESTFGCHVGVSTPHRRRGPSSSHYPQTSFATGPSILDGVMALNTDQRVQASTSTLRGGPRRYRDLSR</sequence>
<feature type="region of interest" description="Disordered" evidence="1">
    <location>
        <begin position="48"/>
        <end position="68"/>
    </location>
</feature>
<keyword evidence="3" id="KW-1185">Reference proteome</keyword>
<feature type="region of interest" description="Disordered" evidence="1">
    <location>
        <begin position="1"/>
        <end position="32"/>
    </location>
</feature>
<reference evidence="2 3" key="1">
    <citation type="journal article" date="2019" name="Nat. Ecol. Evol.">
        <title>Megaphylogeny resolves global patterns of mushroom evolution.</title>
        <authorList>
            <person name="Varga T."/>
            <person name="Krizsan K."/>
            <person name="Foldi C."/>
            <person name="Dima B."/>
            <person name="Sanchez-Garcia M."/>
            <person name="Sanchez-Ramirez S."/>
            <person name="Szollosi G.J."/>
            <person name="Szarkandi J.G."/>
            <person name="Papp V."/>
            <person name="Albert L."/>
            <person name="Andreopoulos W."/>
            <person name="Angelini C."/>
            <person name="Antonin V."/>
            <person name="Barry K.W."/>
            <person name="Bougher N.L."/>
            <person name="Buchanan P."/>
            <person name="Buyck B."/>
            <person name="Bense V."/>
            <person name="Catcheside P."/>
            <person name="Chovatia M."/>
            <person name="Cooper J."/>
            <person name="Damon W."/>
            <person name="Desjardin D."/>
            <person name="Finy P."/>
            <person name="Geml J."/>
            <person name="Haridas S."/>
            <person name="Hughes K."/>
            <person name="Justo A."/>
            <person name="Karasinski D."/>
            <person name="Kautmanova I."/>
            <person name="Kiss B."/>
            <person name="Kocsube S."/>
            <person name="Kotiranta H."/>
            <person name="LaButti K.M."/>
            <person name="Lechner B.E."/>
            <person name="Liimatainen K."/>
            <person name="Lipzen A."/>
            <person name="Lukacs Z."/>
            <person name="Mihaltcheva S."/>
            <person name="Morgado L.N."/>
            <person name="Niskanen T."/>
            <person name="Noordeloos M.E."/>
            <person name="Ohm R.A."/>
            <person name="Ortiz-Santana B."/>
            <person name="Ovrebo C."/>
            <person name="Racz N."/>
            <person name="Riley R."/>
            <person name="Savchenko A."/>
            <person name="Shiryaev A."/>
            <person name="Soop K."/>
            <person name="Spirin V."/>
            <person name="Szebenyi C."/>
            <person name="Tomsovsky M."/>
            <person name="Tulloss R.E."/>
            <person name="Uehling J."/>
            <person name="Grigoriev I.V."/>
            <person name="Vagvolgyi C."/>
            <person name="Papp T."/>
            <person name="Martin F.M."/>
            <person name="Miettinen O."/>
            <person name="Hibbett D.S."/>
            <person name="Nagy L.G."/>
        </authorList>
    </citation>
    <scope>NUCLEOTIDE SEQUENCE [LARGE SCALE GENOMIC DNA]</scope>
    <source>
        <strain evidence="2 3">FP101781</strain>
    </source>
</reference>
<comment type="caution">
    <text evidence="2">The sequence shown here is derived from an EMBL/GenBank/DDBJ whole genome shotgun (WGS) entry which is preliminary data.</text>
</comment>
<evidence type="ECO:0000313" key="3">
    <source>
        <dbReference type="Proteomes" id="UP000298030"/>
    </source>
</evidence>
<dbReference type="EMBL" id="QPFP01000408">
    <property type="protein sequence ID" value="TEB13888.1"/>
    <property type="molecule type" value="Genomic_DNA"/>
</dbReference>
<feature type="compositionally biased region" description="Polar residues" evidence="1">
    <location>
        <begin position="20"/>
        <end position="32"/>
    </location>
</feature>
<dbReference type="Proteomes" id="UP000298030">
    <property type="component" value="Unassembled WGS sequence"/>
</dbReference>
<accession>A0A4Y7RY03</accession>
<protein>
    <submittedName>
        <fullName evidence="2">Uncharacterized protein</fullName>
    </submittedName>
</protein>